<feature type="compositionally biased region" description="Basic and acidic residues" evidence="1">
    <location>
        <begin position="95"/>
        <end position="118"/>
    </location>
</feature>
<evidence type="ECO:0000256" key="1">
    <source>
        <dbReference type="SAM" id="MobiDB-lite"/>
    </source>
</evidence>
<keyword evidence="3" id="KW-1185">Reference proteome</keyword>
<dbReference type="EMBL" id="KL198061">
    <property type="protein sequence ID" value="KDQ11166.1"/>
    <property type="molecule type" value="Genomic_DNA"/>
</dbReference>
<gene>
    <name evidence="2" type="ORF">BOTBODRAFT_57694</name>
</gene>
<dbReference type="InParanoid" id="A0A067MHW1"/>
<dbReference type="HOGENOM" id="CLU_1495957_0_0_1"/>
<dbReference type="Proteomes" id="UP000027195">
    <property type="component" value="Unassembled WGS sequence"/>
</dbReference>
<feature type="compositionally biased region" description="Polar residues" evidence="1">
    <location>
        <begin position="120"/>
        <end position="134"/>
    </location>
</feature>
<feature type="compositionally biased region" description="Low complexity" evidence="1">
    <location>
        <begin position="16"/>
        <end position="36"/>
    </location>
</feature>
<reference evidence="3" key="1">
    <citation type="journal article" date="2014" name="Proc. Natl. Acad. Sci. U.S.A.">
        <title>Extensive sampling of basidiomycete genomes demonstrates inadequacy of the white-rot/brown-rot paradigm for wood decay fungi.</title>
        <authorList>
            <person name="Riley R."/>
            <person name="Salamov A.A."/>
            <person name="Brown D.W."/>
            <person name="Nagy L.G."/>
            <person name="Floudas D."/>
            <person name="Held B.W."/>
            <person name="Levasseur A."/>
            <person name="Lombard V."/>
            <person name="Morin E."/>
            <person name="Otillar R."/>
            <person name="Lindquist E.A."/>
            <person name="Sun H."/>
            <person name="LaButti K.M."/>
            <person name="Schmutz J."/>
            <person name="Jabbour D."/>
            <person name="Luo H."/>
            <person name="Baker S.E."/>
            <person name="Pisabarro A.G."/>
            <person name="Walton J.D."/>
            <person name="Blanchette R.A."/>
            <person name="Henrissat B."/>
            <person name="Martin F."/>
            <person name="Cullen D."/>
            <person name="Hibbett D.S."/>
            <person name="Grigoriev I.V."/>
        </authorList>
    </citation>
    <scope>NUCLEOTIDE SEQUENCE [LARGE SCALE GENOMIC DNA]</scope>
    <source>
        <strain evidence="3">FD-172 SS1</strain>
    </source>
</reference>
<proteinExistence type="predicted"/>
<name>A0A067MHW1_BOTB1</name>
<protein>
    <submittedName>
        <fullName evidence="2">Uncharacterized protein</fullName>
    </submittedName>
</protein>
<dbReference type="STRING" id="930990.A0A067MHW1"/>
<feature type="compositionally biased region" description="Low complexity" evidence="1">
    <location>
        <begin position="135"/>
        <end position="151"/>
    </location>
</feature>
<organism evidence="2 3">
    <name type="scientific">Botryobasidium botryosum (strain FD-172 SS1)</name>
    <dbReference type="NCBI Taxonomy" id="930990"/>
    <lineage>
        <taxon>Eukaryota</taxon>
        <taxon>Fungi</taxon>
        <taxon>Dikarya</taxon>
        <taxon>Basidiomycota</taxon>
        <taxon>Agaricomycotina</taxon>
        <taxon>Agaricomycetes</taxon>
        <taxon>Cantharellales</taxon>
        <taxon>Botryobasidiaceae</taxon>
        <taxon>Botryobasidium</taxon>
    </lineage>
</organism>
<dbReference type="AlphaFoldDB" id="A0A067MHW1"/>
<feature type="region of interest" description="Disordered" evidence="1">
    <location>
        <begin position="1"/>
        <end position="49"/>
    </location>
</feature>
<feature type="region of interest" description="Disordered" evidence="1">
    <location>
        <begin position="95"/>
        <end position="180"/>
    </location>
</feature>
<accession>A0A067MHW1</accession>
<evidence type="ECO:0000313" key="3">
    <source>
        <dbReference type="Proteomes" id="UP000027195"/>
    </source>
</evidence>
<sequence length="180" mass="20278">MYLNMRTPPPASFLFSRPTSPTRAPVPRSPTSRRPITPMPPASNPRGELIFHSHVDRSFRDAYERYRSAFERRREERRMVNSKIGWIWPKLFGKKEKEKDKEGDSGLEKAVKEREKVRGRTTTPISSRNNTPLPSRTSSVSSTASSMRRVSGLGTVPERAVLGDDPQKSVETAPPSSVVT</sequence>
<evidence type="ECO:0000313" key="2">
    <source>
        <dbReference type="EMBL" id="KDQ11166.1"/>
    </source>
</evidence>